<accession>A0A6P5ZFB4</accession>
<evidence type="ECO:0000313" key="2">
    <source>
        <dbReference type="Proteomes" id="UP000515121"/>
    </source>
</evidence>
<feature type="compositionally biased region" description="Basic residues" evidence="1">
    <location>
        <begin position="149"/>
        <end position="159"/>
    </location>
</feature>
<feature type="compositionally biased region" description="Basic and acidic residues" evidence="1">
    <location>
        <begin position="126"/>
        <end position="139"/>
    </location>
</feature>
<sequence>MRREEKRKRFHEALLKTLYPPSSPPESEEEEEKKPVITSERAVSLGLENPDDFEEAKSSSSTSNEEDDGSQAETQKLSRAQRKRLRKKKLKEDAFRRGKIIGPLLPLSEDGGVGLLQTEPQGVRENAADKQVDSSDKPGDQQGGCSSSKKAKQRRIAKRLAREGLKSTETENSDQDKERQVL</sequence>
<protein>
    <submittedName>
        <fullName evidence="3">Uncharacterized protein LOC111299926 isoform X2</fullName>
    </submittedName>
</protein>
<dbReference type="AlphaFoldDB" id="A0A6P5ZFB4"/>
<feature type="compositionally biased region" description="Basic and acidic residues" evidence="1">
    <location>
        <begin position="160"/>
        <end position="182"/>
    </location>
</feature>
<dbReference type="RefSeq" id="XP_022751192.1">
    <property type="nucleotide sequence ID" value="XM_022895457.1"/>
</dbReference>
<proteinExistence type="predicted"/>
<dbReference type="GeneID" id="111299926"/>
<gene>
    <name evidence="3" type="primary">LOC111299926</name>
</gene>
<feature type="compositionally biased region" description="Basic residues" evidence="1">
    <location>
        <begin position="1"/>
        <end position="10"/>
    </location>
</feature>
<organism evidence="2 3">
    <name type="scientific">Durio zibethinus</name>
    <name type="common">Durian</name>
    <dbReference type="NCBI Taxonomy" id="66656"/>
    <lineage>
        <taxon>Eukaryota</taxon>
        <taxon>Viridiplantae</taxon>
        <taxon>Streptophyta</taxon>
        <taxon>Embryophyta</taxon>
        <taxon>Tracheophyta</taxon>
        <taxon>Spermatophyta</taxon>
        <taxon>Magnoliopsida</taxon>
        <taxon>eudicotyledons</taxon>
        <taxon>Gunneridae</taxon>
        <taxon>Pentapetalae</taxon>
        <taxon>rosids</taxon>
        <taxon>malvids</taxon>
        <taxon>Malvales</taxon>
        <taxon>Malvaceae</taxon>
        <taxon>Helicteroideae</taxon>
        <taxon>Durio</taxon>
    </lineage>
</organism>
<feature type="compositionally biased region" description="Basic residues" evidence="1">
    <location>
        <begin position="79"/>
        <end position="89"/>
    </location>
</feature>
<feature type="region of interest" description="Disordered" evidence="1">
    <location>
        <begin position="1"/>
        <end position="182"/>
    </location>
</feature>
<evidence type="ECO:0000313" key="3">
    <source>
        <dbReference type="RefSeq" id="XP_022751192.1"/>
    </source>
</evidence>
<name>A0A6P5ZFB4_DURZI</name>
<keyword evidence="2" id="KW-1185">Reference proteome</keyword>
<reference evidence="3" key="1">
    <citation type="submission" date="2025-08" db="UniProtKB">
        <authorList>
            <consortium name="RefSeq"/>
        </authorList>
    </citation>
    <scope>IDENTIFICATION</scope>
    <source>
        <tissue evidence="3">Fruit stalk</tissue>
    </source>
</reference>
<evidence type="ECO:0000256" key="1">
    <source>
        <dbReference type="SAM" id="MobiDB-lite"/>
    </source>
</evidence>
<dbReference type="Proteomes" id="UP000515121">
    <property type="component" value="Unplaced"/>
</dbReference>